<evidence type="ECO:0000256" key="6">
    <source>
        <dbReference type="SAM" id="Phobius"/>
    </source>
</evidence>
<feature type="transmembrane region" description="Helical" evidence="6">
    <location>
        <begin position="253"/>
        <end position="277"/>
    </location>
</feature>
<keyword evidence="3 6" id="KW-0812">Transmembrane</keyword>
<keyword evidence="5 6" id="KW-0472">Membrane</keyword>
<keyword evidence="2" id="KW-1003">Cell membrane</keyword>
<feature type="transmembrane region" description="Helical" evidence="6">
    <location>
        <begin position="70"/>
        <end position="95"/>
    </location>
</feature>
<accession>A0A4V2YBG5</accession>
<dbReference type="GO" id="GO:0005886">
    <property type="term" value="C:plasma membrane"/>
    <property type="evidence" value="ECO:0007669"/>
    <property type="project" value="UniProtKB-SubCell"/>
</dbReference>
<proteinExistence type="predicted"/>
<evidence type="ECO:0000256" key="1">
    <source>
        <dbReference type="ARBA" id="ARBA00004651"/>
    </source>
</evidence>
<evidence type="ECO:0008006" key="9">
    <source>
        <dbReference type="Google" id="ProtNLM"/>
    </source>
</evidence>
<evidence type="ECO:0000256" key="4">
    <source>
        <dbReference type="ARBA" id="ARBA00022989"/>
    </source>
</evidence>
<dbReference type="RefSeq" id="WP_132673516.1">
    <property type="nucleotide sequence ID" value="NZ_SMKS01000010.1"/>
</dbReference>
<feature type="transmembrane region" description="Helical" evidence="6">
    <location>
        <begin position="298"/>
        <end position="322"/>
    </location>
</feature>
<evidence type="ECO:0000256" key="2">
    <source>
        <dbReference type="ARBA" id="ARBA00022475"/>
    </source>
</evidence>
<comment type="subcellular location">
    <subcellularLocation>
        <location evidence="1">Cell membrane</location>
        <topology evidence="1">Multi-pass membrane protein</topology>
    </subcellularLocation>
</comment>
<dbReference type="PANTHER" id="PTHR30250">
    <property type="entry name" value="PST FAMILY PREDICTED COLANIC ACID TRANSPORTER"/>
    <property type="match status" value="1"/>
</dbReference>
<comment type="caution">
    <text evidence="7">The sequence shown here is derived from an EMBL/GenBank/DDBJ whole genome shotgun (WGS) entry which is preliminary data.</text>
</comment>
<dbReference type="PANTHER" id="PTHR30250:SF11">
    <property type="entry name" value="O-ANTIGEN TRANSPORTER-RELATED"/>
    <property type="match status" value="1"/>
</dbReference>
<evidence type="ECO:0000313" key="8">
    <source>
        <dbReference type="Proteomes" id="UP000295674"/>
    </source>
</evidence>
<evidence type="ECO:0000256" key="5">
    <source>
        <dbReference type="ARBA" id="ARBA00023136"/>
    </source>
</evidence>
<feature type="transmembrane region" description="Helical" evidence="6">
    <location>
        <begin position="107"/>
        <end position="124"/>
    </location>
</feature>
<keyword evidence="4 6" id="KW-1133">Transmembrane helix</keyword>
<feature type="transmembrane region" description="Helical" evidence="6">
    <location>
        <begin position="334"/>
        <end position="357"/>
    </location>
</feature>
<organism evidence="7 8">
    <name type="scientific">Saccharopolyspora terrae</name>
    <dbReference type="NCBI Taxonomy" id="2530384"/>
    <lineage>
        <taxon>Bacteria</taxon>
        <taxon>Bacillati</taxon>
        <taxon>Actinomycetota</taxon>
        <taxon>Actinomycetes</taxon>
        <taxon>Pseudonocardiales</taxon>
        <taxon>Pseudonocardiaceae</taxon>
        <taxon>Saccharopolyspora</taxon>
    </lineage>
</organism>
<dbReference type="AlphaFoldDB" id="A0A4V2YBG5"/>
<evidence type="ECO:0000256" key="3">
    <source>
        <dbReference type="ARBA" id="ARBA00022692"/>
    </source>
</evidence>
<sequence>MSAGTVLVGAAGYAFVALGGHTLPPADAAALSSFYLLVSTIGPGLFVALEQETNRATSSALALRSPPGPVLRRAATHGAVLWAVAFLVLGAMYPFLVEGSLLGHRELFWAIVLSTVTAGAVYFVRGVLGGMQRFEGYAATLAGEGLMRLVPALVIATAGLATAGLYGFVFALGSGVGAVAALGWLRRGVDAQRRAGAAASADLVTGAAPSRSEAPRVRGFAPLVSATLLAQAVANLAPVVVTARLTADPATAAAFAAGFILARVPLFVFSPLQAVVLPAVSAAVTHGETVRVYRIVRPVLLAATGVCVLGVVLLSTVGPWAVRTLLGAEAPLSGAVLGFLGAGTLLLIAAQVLQAALVALQAHLAVTVSWQLSIVTLVLLLMLPIHPVQAAVVAQLTCAAVVVIAMSATLTVRLRSAAAAPTAAAAPG</sequence>
<reference evidence="7 8" key="1">
    <citation type="submission" date="2019-03" db="EMBL/GenBank/DDBJ databases">
        <title>Draft genome sequences of novel Actinobacteria.</title>
        <authorList>
            <person name="Sahin N."/>
            <person name="Ay H."/>
            <person name="Saygin H."/>
        </authorList>
    </citation>
    <scope>NUCLEOTIDE SEQUENCE [LARGE SCALE GENOMIC DNA]</scope>
    <source>
        <strain evidence="7 8">16K309</strain>
    </source>
</reference>
<dbReference type="OrthoDB" id="5241534at2"/>
<feature type="transmembrane region" description="Helical" evidence="6">
    <location>
        <begin position="391"/>
        <end position="412"/>
    </location>
</feature>
<dbReference type="InterPro" id="IPR050833">
    <property type="entry name" value="Poly_Biosynth_Transport"/>
</dbReference>
<feature type="transmembrane region" description="Helical" evidence="6">
    <location>
        <begin position="165"/>
        <end position="185"/>
    </location>
</feature>
<keyword evidence="8" id="KW-1185">Reference proteome</keyword>
<protein>
    <recommendedName>
        <fullName evidence="9">Polysaccharide biosynthesis protein</fullName>
    </recommendedName>
</protein>
<gene>
    <name evidence="7" type="ORF">E1181_09010</name>
</gene>
<dbReference type="Proteomes" id="UP000295674">
    <property type="component" value="Unassembled WGS sequence"/>
</dbReference>
<dbReference type="EMBL" id="SMKS01000010">
    <property type="protein sequence ID" value="TDD07556.1"/>
    <property type="molecule type" value="Genomic_DNA"/>
</dbReference>
<feature type="transmembrane region" description="Helical" evidence="6">
    <location>
        <begin position="29"/>
        <end position="49"/>
    </location>
</feature>
<feature type="transmembrane region" description="Helical" evidence="6">
    <location>
        <begin position="220"/>
        <end position="241"/>
    </location>
</feature>
<name>A0A4V2YBG5_9PSEU</name>
<feature type="transmembrane region" description="Helical" evidence="6">
    <location>
        <begin position="364"/>
        <end position="385"/>
    </location>
</feature>
<evidence type="ECO:0000313" key="7">
    <source>
        <dbReference type="EMBL" id="TDD07556.1"/>
    </source>
</evidence>
<feature type="transmembrane region" description="Helical" evidence="6">
    <location>
        <begin position="136"/>
        <end position="159"/>
    </location>
</feature>